<reference evidence="2" key="1">
    <citation type="submission" date="2016-06" db="EMBL/GenBank/DDBJ databases">
        <title>Parallel loss of symbiosis genes in relatives of nitrogen-fixing non-legume Parasponia.</title>
        <authorList>
            <person name="Van Velzen R."/>
            <person name="Holmer R."/>
            <person name="Bu F."/>
            <person name="Rutten L."/>
            <person name="Van Zeijl A."/>
            <person name="Liu W."/>
            <person name="Santuari L."/>
            <person name="Cao Q."/>
            <person name="Sharma T."/>
            <person name="Shen D."/>
            <person name="Roswanjaya Y."/>
            <person name="Wardhani T."/>
            <person name="Kalhor M.S."/>
            <person name="Jansen J."/>
            <person name="Van den Hoogen J."/>
            <person name="Gungor B."/>
            <person name="Hartog M."/>
            <person name="Hontelez J."/>
            <person name="Verver J."/>
            <person name="Yang W.-C."/>
            <person name="Schijlen E."/>
            <person name="Repin R."/>
            <person name="Schilthuizen M."/>
            <person name="Schranz E."/>
            <person name="Heidstra R."/>
            <person name="Miyata K."/>
            <person name="Fedorova E."/>
            <person name="Kohlen W."/>
            <person name="Bisseling T."/>
            <person name="Smit S."/>
            <person name="Geurts R."/>
        </authorList>
    </citation>
    <scope>NUCLEOTIDE SEQUENCE [LARGE SCALE GENOMIC DNA]</scope>
    <source>
        <strain evidence="2">cv. RG33-2</strain>
    </source>
</reference>
<proteinExistence type="predicted"/>
<sequence>MTMMIPIPLVRNIAQYRIIESSSAQNCRKHAFIFIVPNHTSSQTHLNLHPSLKLKNINYPSKNKDLGLQSADQISAPKLIKPSNPICFFNHIYHFRSQKFYYFKLQRKPRKINQNQLKNPKNLRNPILFNFF</sequence>
<organism evidence="1 2">
    <name type="scientific">Trema orientale</name>
    <name type="common">Charcoal tree</name>
    <name type="synonym">Celtis orientalis</name>
    <dbReference type="NCBI Taxonomy" id="63057"/>
    <lineage>
        <taxon>Eukaryota</taxon>
        <taxon>Viridiplantae</taxon>
        <taxon>Streptophyta</taxon>
        <taxon>Embryophyta</taxon>
        <taxon>Tracheophyta</taxon>
        <taxon>Spermatophyta</taxon>
        <taxon>Magnoliopsida</taxon>
        <taxon>eudicotyledons</taxon>
        <taxon>Gunneridae</taxon>
        <taxon>Pentapetalae</taxon>
        <taxon>rosids</taxon>
        <taxon>fabids</taxon>
        <taxon>Rosales</taxon>
        <taxon>Cannabaceae</taxon>
        <taxon>Trema</taxon>
    </lineage>
</organism>
<dbReference type="Proteomes" id="UP000237000">
    <property type="component" value="Unassembled WGS sequence"/>
</dbReference>
<feature type="non-terminal residue" evidence="1">
    <location>
        <position position="132"/>
    </location>
</feature>
<dbReference type="AlphaFoldDB" id="A0A2P5FKF8"/>
<accession>A0A2P5FKF8</accession>
<evidence type="ECO:0000313" key="1">
    <source>
        <dbReference type="EMBL" id="PON98254.1"/>
    </source>
</evidence>
<dbReference type="EMBL" id="JXTC01000025">
    <property type="protein sequence ID" value="PON98254.1"/>
    <property type="molecule type" value="Genomic_DNA"/>
</dbReference>
<name>A0A2P5FKF8_TREOI</name>
<comment type="caution">
    <text evidence="1">The sequence shown here is derived from an EMBL/GenBank/DDBJ whole genome shotgun (WGS) entry which is preliminary data.</text>
</comment>
<keyword evidence="2" id="KW-1185">Reference proteome</keyword>
<gene>
    <name evidence="1" type="ORF">TorRG33x02_058290</name>
</gene>
<dbReference type="InParanoid" id="A0A2P5FKF8"/>
<evidence type="ECO:0000313" key="2">
    <source>
        <dbReference type="Proteomes" id="UP000237000"/>
    </source>
</evidence>
<protein>
    <submittedName>
        <fullName evidence="1">Uncharacterized protein</fullName>
    </submittedName>
</protein>